<protein>
    <recommendedName>
        <fullName evidence="3">Type II toxin-antitoxin system Phd/YefM family antitoxin</fullName>
    </recommendedName>
</protein>
<reference evidence="2" key="2">
    <citation type="submission" date="2011-03" db="EMBL/GenBank/DDBJ databases">
        <title>The complete genome of Desulfobacca acetoxidans DSM 11109.</title>
        <authorList>
            <consortium name="US DOE Joint Genome Institute (JGI-PGF)"/>
            <person name="Lucas S."/>
            <person name="Copeland A."/>
            <person name="Lapidus A."/>
            <person name="Bruce D."/>
            <person name="Goodwin L."/>
            <person name="Pitluck S."/>
            <person name="Peters L."/>
            <person name="Kyrpides N."/>
            <person name="Mavromatis K."/>
            <person name="Ivanova N."/>
            <person name="Ovchinnikova G."/>
            <person name="Teshima H."/>
            <person name="Detter J.C."/>
            <person name="Han C."/>
            <person name="Land M."/>
            <person name="Hauser L."/>
            <person name="Markowitz V."/>
            <person name="Cheng J.-F."/>
            <person name="Hugenholtz P."/>
            <person name="Woyke T."/>
            <person name="Wu D."/>
            <person name="Spring S."/>
            <person name="Schueler E."/>
            <person name="Brambilla E."/>
            <person name="Klenk H.-P."/>
            <person name="Eisen J.A."/>
        </authorList>
    </citation>
    <scope>NUCLEOTIDE SEQUENCE [LARGE SCALE GENOMIC DNA]</scope>
    <source>
        <strain evidence="2">ATCC 700848 / DSM 11109 / ASRB2</strain>
    </source>
</reference>
<dbReference type="eggNOG" id="ENOG5033CC9">
    <property type="taxonomic scope" value="Bacteria"/>
</dbReference>
<accession>F2NCL7</accession>
<dbReference type="AlphaFoldDB" id="F2NCL7"/>
<sequence>MIKTEDLQPQYIINEAGEKTSVILSLAAFQELMEDIEDLAIVAERRDEPTIPHEQLLTELKEDGLI</sequence>
<organism evidence="1 2">
    <name type="scientific">Desulfobacca acetoxidans (strain ATCC 700848 / DSM 11109 / ASRB2)</name>
    <dbReference type="NCBI Taxonomy" id="880072"/>
    <lineage>
        <taxon>Bacteria</taxon>
        <taxon>Pseudomonadati</taxon>
        <taxon>Thermodesulfobacteriota</taxon>
        <taxon>Desulfobaccia</taxon>
        <taxon>Desulfobaccales</taxon>
        <taxon>Desulfobaccaceae</taxon>
        <taxon>Desulfobacca</taxon>
    </lineage>
</organism>
<keyword evidence="2" id="KW-1185">Reference proteome</keyword>
<dbReference type="RefSeq" id="WP_013706263.1">
    <property type="nucleotide sequence ID" value="NC_015388.1"/>
</dbReference>
<name>F2NCL7_DESAR</name>
<gene>
    <name evidence="1" type="ordered locus">Desac_1294</name>
</gene>
<dbReference type="Proteomes" id="UP000000483">
    <property type="component" value="Chromosome"/>
</dbReference>
<evidence type="ECO:0008006" key="3">
    <source>
        <dbReference type="Google" id="ProtNLM"/>
    </source>
</evidence>
<dbReference type="STRING" id="880072.Desac_1294"/>
<dbReference type="KEGG" id="dao:Desac_1294"/>
<dbReference type="OrthoDB" id="5524274at2"/>
<reference evidence="1 2" key="1">
    <citation type="journal article" date="2011" name="Stand. Genomic Sci.">
        <title>Complete genome sequence of the acetate-degrading sulfate reducer Desulfobacca acetoxidans type strain (ASRB2).</title>
        <authorList>
            <person name="Goker M."/>
            <person name="Teshima H."/>
            <person name="Lapidus A."/>
            <person name="Nolan M."/>
            <person name="Lucas S."/>
            <person name="Hammon N."/>
            <person name="Deshpande S."/>
            <person name="Cheng J.F."/>
            <person name="Tapia R."/>
            <person name="Han C."/>
            <person name="Goodwin L."/>
            <person name="Pitluck S."/>
            <person name="Huntemann M."/>
            <person name="Liolios K."/>
            <person name="Ivanova N."/>
            <person name="Pagani I."/>
            <person name="Mavromatis K."/>
            <person name="Ovchinikova G."/>
            <person name="Pati A."/>
            <person name="Chen A."/>
            <person name="Palaniappan K."/>
            <person name="Land M."/>
            <person name="Hauser L."/>
            <person name="Brambilla E.M."/>
            <person name="Rohde M."/>
            <person name="Spring S."/>
            <person name="Detter J.C."/>
            <person name="Woyke T."/>
            <person name="Bristow J."/>
            <person name="Eisen J.A."/>
            <person name="Markowitz V."/>
            <person name="Hugenholtz P."/>
            <person name="Kyrpides N.C."/>
            <person name="Klenk H.P."/>
        </authorList>
    </citation>
    <scope>NUCLEOTIDE SEQUENCE [LARGE SCALE GENOMIC DNA]</scope>
    <source>
        <strain evidence="2">ATCC 700848 / DSM 11109 / ASRB2</strain>
    </source>
</reference>
<evidence type="ECO:0000313" key="2">
    <source>
        <dbReference type="Proteomes" id="UP000000483"/>
    </source>
</evidence>
<dbReference type="EMBL" id="CP002629">
    <property type="protein sequence ID" value="AEB09151.1"/>
    <property type="molecule type" value="Genomic_DNA"/>
</dbReference>
<dbReference type="HOGENOM" id="CLU_195982_1_0_7"/>
<proteinExistence type="predicted"/>
<evidence type="ECO:0000313" key="1">
    <source>
        <dbReference type="EMBL" id="AEB09151.1"/>
    </source>
</evidence>